<evidence type="ECO:0000256" key="1">
    <source>
        <dbReference type="SAM" id="MobiDB-lite"/>
    </source>
</evidence>
<proteinExistence type="predicted"/>
<name>A0A6C0D858_9ZZZZ</name>
<dbReference type="EMBL" id="MN739547">
    <property type="protein sequence ID" value="QHT12500.1"/>
    <property type="molecule type" value="Genomic_DNA"/>
</dbReference>
<accession>A0A6C0D858</accession>
<dbReference type="Pfam" id="PF19196">
    <property type="entry name" value="DUF5871"/>
    <property type="match status" value="1"/>
</dbReference>
<reference evidence="2" key="1">
    <citation type="journal article" date="2020" name="Nature">
        <title>Giant virus diversity and host interactions through global metagenomics.</title>
        <authorList>
            <person name="Schulz F."/>
            <person name="Roux S."/>
            <person name="Paez-Espino D."/>
            <person name="Jungbluth S."/>
            <person name="Walsh D.A."/>
            <person name="Denef V.J."/>
            <person name="McMahon K.D."/>
            <person name="Konstantinidis K.T."/>
            <person name="Eloe-Fadrosh E.A."/>
            <person name="Kyrpides N.C."/>
            <person name="Woyke T."/>
        </authorList>
    </citation>
    <scope>NUCLEOTIDE SEQUENCE</scope>
    <source>
        <strain evidence="2">GVMAG-M-3300023174-129</strain>
    </source>
</reference>
<feature type="compositionally biased region" description="Low complexity" evidence="1">
    <location>
        <begin position="276"/>
        <end position="301"/>
    </location>
</feature>
<dbReference type="InterPro" id="IPR043804">
    <property type="entry name" value="DUF5871"/>
</dbReference>
<feature type="compositionally biased region" description="Acidic residues" evidence="1">
    <location>
        <begin position="252"/>
        <end position="266"/>
    </location>
</feature>
<feature type="compositionally biased region" description="Low complexity" evidence="1">
    <location>
        <begin position="235"/>
        <end position="244"/>
    </location>
</feature>
<sequence>MSSAIVLPKDFKPTNVSVAPIKVMDSGAKQAYVNYEGHSLMVQVSGLEIPYGMSVFDKAGPVKYSVDLSLKGYDVDGSKVKQVYDAFNSLDEYMIDLGVKFSKQWFKSDLNRDIIKAFYTPCVRFSKDAEGNLKPYPPTLKIQLKQRDGKFETAVYDEKKRPLSDIPLEDILVKRAVISTLIQCTGVWFAGSKFGLSWKAVQIKADHLPESIRGFAFRDEDGSVASASVAAAPAPAPKTAAISSNQFSRLSEEDDEEEEEQIDDEAVMAAPKTAVSSYSNKSADSSYSNKSADSSYSNKSAVAAPPTMDDDADIVEPIMVPKKTTAAKIVKKVVTKK</sequence>
<organism evidence="2">
    <name type="scientific">viral metagenome</name>
    <dbReference type="NCBI Taxonomy" id="1070528"/>
    <lineage>
        <taxon>unclassified sequences</taxon>
        <taxon>metagenomes</taxon>
        <taxon>organismal metagenomes</taxon>
    </lineage>
</organism>
<protein>
    <submittedName>
        <fullName evidence="2">Uncharacterized protein</fullName>
    </submittedName>
</protein>
<evidence type="ECO:0000313" key="2">
    <source>
        <dbReference type="EMBL" id="QHT12500.1"/>
    </source>
</evidence>
<feature type="region of interest" description="Disordered" evidence="1">
    <location>
        <begin position="235"/>
        <end position="310"/>
    </location>
</feature>
<dbReference type="AlphaFoldDB" id="A0A6C0D858"/>